<dbReference type="AlphaFoldDB" id="A0A5J5A7K5"/>
<dbReference type="Pfam" id="PF08744">
    <property type="entry name" value="NOZZLE"/>
    <property type="match status" value="1"/>
</dbReference>
<evidence type="ECO:0000256" key="3">
    <source>
        <dbReference type="ARBA" id="ARBA00023163"/>
    </source>
</evidence>
<feature type="region of interest" description="Disordered" evidence="4">
    <location>
        <begin position="1"/>
        <end position="55"/>
    </location>
</feature>
<evidence type="ECO:0000256" key="4">
    <source>
        <dbReference type="SAM" id="MobiDB-lite"/>
    </source>
</evidence>
<evidence type="ECO:0000313" key="5">
    <source>
        <dbReference type="EMBL" id="KAA8526883.1"/>
    </source>
</evidence>
<evidence type="ECO:0000256" key="1">
    <source>
        <dbReference type="ARBA" id="ARBA00022491"/>
    </source>
</evidence>
<keyword evidence="3" id="KW-0804">Transcription</keyword>
<keyword evidence="2" id="KW-0805">Transcription regulation</keyword>
<evidence type="ECO:0000313" key="6">
    <source>
        <dbReference type="Proteomes" id="UP000325577"/>
    </source>
</evidence>
<keyword evidence="6" id="KW-1185">Reference proteome</keyword>
<dbReference type="PANTHER" id="PTHR33388:SF2">
    <property type="entry name" value="PROTEIN SPOROCYTELESS"/>
    <property type="match status" value="1"/>
</dbReference>
<dbReference type="InterPro" id="IPR014855">
    <property type="entry name" value="NOZZLE"/>
</dbReference>
<dbReference type="Proteomes" id="UP000325577">
    <property type="component" value="Linkage Group LG3"/>
</dbReference>
<protein>
    <submittedName>
        <fullName evidence="5">Uncharacterized protein</fullName>
    </submittedName>
</protein>
<accession>A0A5J5A7K5</accession>
<dbReference type="GO" id="GO:0003700">
    <property type="term" value="F:DNA-binding transcription factor activity"/>
    <property type="evidence" value="ECO:0007669"/>
    <property type="project" value="InterPro"/>
</dbReference>
<dbReference type="InterPro" id="IPR040356">
    <property type="entry name" value="SPEAR"/>
</dbReference>
<gene>
    <name evidence="5" type="ORF">F0562_008888</name>
</gene>
<name>A0A5J5A7K5_9ASTE</name>
<dbReference type="OrthoDB" id="1917522at2759"/>
<sequence>MATSFLMVSDQDDTGSFNESEEARTENVKQSGRRRSKLNESTQKKKQPQRGMGVAQLERLRLQERWKKMTEININPLHSLSLHHPHFLPSSLADPTPTGVSVPFGKFSAYGAINGGGQLNGGFPGLASSSGVGNGVFGDQFLVDPYGLGARNPSFRVENATETSKELSSMPNMKCYYENCSVCHKKKRINGEKLKFNGVKDINTDTSPINGCSFLGLNLGNNQNNDGDNQNFIARAPSHAAAHNVDQETHFVGCHKKGSVFLEYEFFPGGKGGKSTAPKELKLGSSEASVAAVGGEASFVTTTTSTGRVDASSSIDLSLKLSY</sequence>
<proteinExistence type="predicted"/>
<evidence type="ECO:0000256" key="2">
    <source>
        <dbReference type="ARBA" id="ARBA00023015"/>
    </source>
</evidence>
<dbReference type="EMBL" id="CM018046">
    <property type="protein sequence ID" value="KAA8526883.1"/>
    <property type="molecule type" value="Genomic_DNA"/>
</dbReference>
<organism evidence="5 6">
    <name type="scientific">Nyssa sinensis</name>
    <dbReference type="NCBI Taxonomy" id="561372"/>
    <lineage>
        <taxon>Eukaryota</taxon>
        <taxon>Viridiplantae</taxon>
        <taxon>Streptophyta</taxon>
        <taxon>Embryophyta</taxon>
        <taxon>Tracheophyta</taxon>
        <taxon>Spermatophyta</taxon>
        <taxon>Magnoliopsida</taxon>
        <taxon>eudicotyledons</taxon>
        <taxon>Gunneridae</taxon>
        <taxon>Pentapetalae</taxon>
        <taxon>asterids</taxon>
        <taxon>Cornales</taxon>
        <taxon>Nyssaceae</taxon>
        <taxon>Nyssa</taxon>
    </lineage>
</organism>
<dbReference type="PANTHER" id="PTHR33388">
    <property type="entry name" value="OS01G0212500 PROTEIN"/>
    <property type="match status" value="1"/>
</dbReference>
<reference evidence="5 6" key="1">
    <citation type="submission" date="2019-09" db="EMBL/GenBank/DDBJ databases">
        <title>A chromosome-level genome assembly of the Chinese tupelo Nyssa sinensis.</title>
        <authorList>
            <person name="Yang X."/>
            <person name="Kang M."/>
            <person name="Yang Y."/>
            <person name="Xiong H."/>
            <person name="Wang M."/>
            <person name="Zhang Z."/>
            <person name="Wang Z."/>
            <person name="Wu H."/>
            <person name="Ma T."/>
            <person name="Liu J."/>
            <person name="Xi Z."/>
        </authorList>
    </citation>
    <scope>NUCLEOTIDE SEQUENCE [LARGE SCALE GENOMIC DNA]</scope>
    <source>
        <strain evidence="5">J267</strain>
        <tissue evidence="5">Leaf</tissue>
    </source>
</reference>
<keyword evidence="1" id="KW-0678">Repressor</keyword>